<evidence type="ECO:0000256" key="6">
    <source>
        <dbReference type="SAM" id="SignalP"/>
    </source>
</evidence>
<evidence type="ECO:0000256" key="4">
    <source>
        <dbReference type="ARBA" id="ARBA00023180"/>
    </source>
</evidence>
<evidence type="ECO:0000256" key="1">
    <source>
        <dbReference type="ARBA" id="ARBA00004613"/>
    </source>
</evidence>
<evidence type="ECO:0000256" key="5">
    <source>
        <dbReference type="ARBA" id="ARBA00034321"/>
    </source>
</evidence>
<reference evidence="7" key="1">
    <citation type="journal article" date="2005" name="Insect Biochem. Mol. Biol.">
        <title>The transcriptome of the salivary glands of the female western black-legged tick Ixodes pacificus (Acari: Ixodidae).</title>
        <authorList>
            <person name="Francischetti I.M."/>
            <person name="My Pham V."/>
            <person name="Mans B.J."/>
            <person name="Andersen J.F."/>
            <person name="Mather T.N."/>
            <person name="Lane R.S."/>
            <person name="Ribeiro J.M."/>
        </authorList>
    </citation>
    <scope>NUCLEOTIDE SEQUENCE</scope>
    <source>
        <tissue evidence="7">Salivary gland</tissue>
    </source>
</reference>
<evidence type="ECO:0000256" key="2">
    <source>
        <dbReference type="ARBA" id="ARBA00022525"/>
    </source>
</evidence>
<name>Q6B896_IXOPA</name>
<dbReference type="Pfam" id="PF12115">
    <property type="entry name" value="Salp15"/>
    <property type="match status" value="1"/>
</dbReference>
<sequence length="115" mass="12943">MQLTQFMIIMGFTHLSCGVQLESSSDSDRNMMCLASHFRTTLRQQMEGKCSEMPQLGRTPQNVERCQFTCEKEDTSSGHSVVSKQLFRLKDGTPCGYDMVCRGGACIDILDMNFV</sequence>
<keyword evidence="3 6" id="KW-0732">Signal</keyword>
<accession>Q6B896</accession>
<protein>
    <submittedName>
        <fullName evidence="7">THR1</fullName>
    </submittedName>
</protein>
<comment type="similarity">
    <text evidence="5">Belongs to the salp15 family.</text>
</comment>
<organism evidence="7">
    <name type="scientific">Ixodes pacificus</name>
    <name type="common">Western black-legged tick</name>
    <dbReference type="NCBI Taxonomy" id="29930"/>
    <lineage>
        <taxon>Eukaryota</taxon>
        <taxon>Metazoa</taxon>
        <taxon>Ecdysozoa</taxon>
        <taxon>Arthropoda</taxon>
        <taxon>Chelicerata</taxon>
        <taxon>Arachnida</taxon>
        <taxon>Acari</taxon>
        <taxon>Parasitiformes</taxon>
        <taxon>Ixodida</taxon>
        <taxon>Ixodoidea</taxon>
        <taxon>Ixodidae</taxon>
        <taxon>Ixodinae</taxon>
        <taxon>Ixodes</taxon>
    </lineage>
</organism>
<feature type="signal peptide" evidence="6">
    <location>
        <begin position="1"/>
        <end position="18"/>
    </location>
</feature>
<dbReference type="InterPro" id="IPR021971">
    <property type="entry name" value="Salp15"/>
</dbReference>
<dbReference type="GO" id="GO:0005576">
    <property type="term" value="C:extracellular region"/>
    <property type="evidence" value="ECO:0007669"/>
    <property type="project" value="UniProtKB-SubCell"/>
</dbReference>
<evidence type="ECO:0000313" key="7">
    <source>
        <dbReference type="EMBL" id="AAT92184.1"/>
    </source>
</evidence>
<dbReference type="AlphaFoldDB" id="Q6B896"/>
<feature type="chain" id="PRO_5004270756" evidence="6">
    <location>
        <begin position="19"/>
        <end position="115"/>
    </location>
</feature>
<keyword evidence="4" id="KW-0325">Glycoprotein</keyword>
<comment type="subcellular location">
    <subcellularLocation>
        <location evidence="1">Secreted</location>
    </subcellularLocation>
</comment>
<dbReference type="EMBL" id="AY674251">
    <property type="protein sequence ID" value="AAT92184.1"/>
    <property type="molecule type" value="mRNA"/>
</dbReference>
<proteinExistence type="evidence at transcript level"/>
<keyword evidence="2" id="KW-0964">Secreted</keyword>
<evidence type="ECO:0000256" key="3">
    <source>
        <dbReference type="ARBA" id="ARBA00022729"/>
    </source>
</evidence>